<dbReference type="SUPFAM" id="SSF81296">
    <property type="entry name" value="E set domains"/>
    <property type="match status" value="1"/>
</dbReference>
<comment type="caution">
    <text evidence="2">The sequence shown here is derived from an EMBL/GenBank/DDBJ whole genome shotgun (WGS) entry which is preliminary data.</text>
</comment>
<evidence type="ECO:0000256" key="1">
    <source>
        <dbReference type="SAM" id="MobiDB-lite"/>
    </source>
</evidence>
<evidence type="ECO:0000313" key="3">
    <source>
        <dbReference type="Proteomes" id="UP000277212"/>
    </source>
</evidence>
<feature type="compositionally biased region" description="Low complexity" evidence="1">
    <location>
        <begin position="342"/>
        <end position="355"/>
    </location>
</feature>
<dbReference type="EMBL" id="NKUJ01000746">
    <property type="protein sequence ID" value="RMI99096.1"/>
    <property type="molecule type" value="Genomic_DNA"/>
</dbReference>
<protein>
    <recommendedName>
        <fullName evidence="4">AMP-activated protein kinase glycogen-binding domain-containing protein</fullName>
    </recommendedName>
</protein>
<feature type="region of interest" description="Disordered" evidence="1">
    <location>
        <begin position="137"/>
        <end position="180"/>
    </location>
</feature>
<dbReference type="InterPro" id="IPR013783">
    <property type="entry name" value="Ig-like_fold"/>
</dbReference>
<accession>A0A3M2R1S0</accession>
<dbReference type="CDD" id="cd02859">
    <property type="entry name" value="E_set_AMPKbeta_like_N"/>
    <property type="match status" value="1"/>
</dbReference>
<organism evidence="2 3">
    <name type="scientific">Fusarium kuroshium</name>
    <dbReference type="NCBI Taxonomy" id="2010991"/>
    <lineage>
        <taxon>Eukaryota</taxon>
        <taxon>Fungi</taxon>
        <taxon>Dikarya</taxon>
        <taxon>Ascomycota</taxon>
        <taxon>Pezizomycotina</taxon>
        <taxon>Sordariomycetes</taxon>
        <taxon>Hypocreomycetidae</taxon>
        <taxon>Hypocreales</taxon>
        <taxon>Nectriaceae</taxon>
        <taxon>Fusarium</taxon>
        <taxon>Fusarium solani species complex</taxon>
    </lineage>
</organism>
<feature type="region of interest" description="Disordered" evidence="1">
    <location>
        <begin position="200"/>
        <end position="414"/>
    </location>
</feature>
<feature type="compositionally biased region" description="Pro residues" evidence="1">
    <location>
        <begin position="268"/>
        <end position="277"/>
    </location>
</feature>
<dbReference type="Proteomes" id="UP000277212">
    <property type="component" value="Unassembled WGS sequence"/>
</dbReference>
<name>A0A3M2R1S0_9HYPO</name>
<feature type="compositionally biased region" description="Basic and acidic residues" evidence="1">
    <location>
        <begin position="311"/>
        <end position="321"/>
    </location>
</feature>
<evidence type="ECO:0008006" key="4">
    <source>
        <dbReference type="Google" id="ProtNLM"/>
    </source>
</evidence>
<sequence length="437" mass="46983">MSPKITSTITYRKPGTAPPIFLAGSFSDPQWELQEMEYTTGEDGEHTFRSKVTVEAHQDYQFKLRIGHGDWWVLAENYPTGELHLIHHNNLLNVPEPSTEEQIAPAGPNTPAINDESDDIKMPLFAHECLGAYDFGEGDSDHEAVPSASNSPEQPSKHKLKKDDMADIDINDPTLEKFPSDRGSILDALRTIQTHLGEDHTHLDDIPSSPRVVSSRRTSLDSADELSLSPAPLSPTTTRRRESRLSHSSFGRTRSAVSLGSIAEEPKPPGGRKPQSPPVVSLPGLKNPKGADAGFKSPPSEEDEAVVLKTSEVKPKEKNESESVSQVESYEAQNGHSDTGLSIAAAGRTSPAASAQEVEGPSDKAVEDEPPTTSKPTFDLPSQDEPDASASEKGKAPNGTSRAGEPPRSSRGSVLPMIVTTGALAVAIGIGWWQTSD</sequence>
<proteinExistence type="predicted"/>
<evidence type="ECO:0000313" key="2">
    <source>
        <dbReference type="EMBL" id="RMI99096.1"/>
    </source>
</evidence>
<feature type="compositionally biased region" description="Low complexity" evidence="1">
    <location>
        <begin position="207"/>
        <end position="217"/>
    </location>
</feature>
<dbReference type="AlphaFoldDB" id="A0A3M2R1S0"/>
<keyword evidence="3" id="KW-1185">Reference proteome</keyword>
<reference evidence="2 3" key="1">
    <citation type="submission" date="2017-06" db="EMBL/GenBank/DDBJ databases">
        <title>Comparative genomic analysis of Ambrosia Fusariam Clade fungi.</title>
        <authorList>
            <person name="Stajich J.E."/>
            <person name="Carrillo J."/>
            <person name="Kijimoto T."/>
            <person name="Eskalen A."/>
            <person name="O'Donnell K."/>
            <person name="Kasson M."/>
        </authorList>
    </citation>
    <scope>NUCLEOTIDE SEQUENCE [LARGE SCALE GENOMIC DNA]</scope>
    <source>
        <strain evidence="2">UCR3666</strain>
    </source>
</reference>
<feature type="compositionally biased region" description="Low complexity" evidence="1">
    <location>
        <begin position="322"/>
        <end position="331"/>
    </location>
</feature>
<dbReference type="OrthoDB" id="5350410at2759"/>
<feature type="compositionally biased region" description="Polar residues" evidence="1">
    <location>
        <begin position="246"/>
        <end position="258"/>
    </location>
</feature>
<dbReference type="Gene3D" id="2.60.40.10">
    <property type="entry name" value="Immunoglobulins"/>
    <property type="match status" value="1"/>
</dbReference>
<gene>
    <name evidence="2" type="ORF">CDV36_016044</name>
</gene>
<dbReference type="InterPro" id="IPR014756">
    <property type="entry name" value="Ig_E-set"/>
</dbReference>